<evidence type="ECO:0000256" key="1">
    <source>
        <dbReference type="SAM" id="MobiDB-lite"/>
    </source>
</evidence>
<sequence>MVMEKLSRAATARSGADGFQQGRGDLAVLPFLLSVIIHVLGNIHSKPLRTPFPTHARAHLGLLEEIPSSWGARGAFGKRWCRGARSSVCIGNGTDRSPDSDARTQIPSDRQLLASQDHGMWLRGLVQDNHAMVWGEIRNVGTRRALSEGPPAGIAEHPALHRTHRKPGAILMLVVWGGPRGPPKPSVDGRDTPVPCPSLAAPRATI</sequence>
<dbReference type="EMBL" id="KB744520">
    <property type="protein sequence ID" value="EOA94904.1"/>
    <property type="molecule type" value="Genomic_DNA"/>
</dbReference>
<keyword evidence="3" id="KW-1185">Reference proteome</keyword>
<gene>
    <name evidence="2" type="ORF">Anapl_16026</name>
</gene>
<name>R0L0H1_ANAPL</name>
<protein>
    <submittedName>
        <fullName evidence="2">Uncharacterized protein</fullName>
    </submittedName>
</protein>
<feature type="region of interest" description="Disordered" evidence="1">
    <location>
        <begin position="181"/>
        <end position="206"/>
    </location>
</feature>
<proteinExistence type="predicted"/>
<accession>R0L0H1</accession>
<evidence type="ECO:0000313" key="2">
    <source>
        <dbReference type="EMBL" id="EOA94904.1"/>
    </source>
</evidence>
<reference evidence="3" key="1">
    <citation type="journal article" date="2013" name="Nat. Genet.">
        <title>The duck genome and transcriptome provide insight into an avian influenza virus reservoir species.</title>
        <authorList>
            <person name="Huang Y."/>
            <person name="Li Y."/>
            <person name="Burt D.W."/>
            <person name="Chen H."/>
            <person name="Zhang Y."/>
            <person name="Qian W."/>
            <person name="Kim H."/>
            <person name="Gan S."/>
            <person name="Zhao Y."/>
            <person name="Li J."/>
            <person name="Yi K."/>
            <person name="Feng H."/>
            <person name="Zhu P."/>
            <person name="Li B."/>
            <person name="Liu Q."/>
            <person name="Fairley S."/>
            <person name="Magor K.E."/>
            <person name="Du Z."/>
            <person name="Hu X."/>
            <person name="Goodman L."/>
            <person name="Tafer H."/>
            <person name="Vignal A."/>
            <person name="Lee T."/>
            <person name="Kim K.W."/>
            <person name="Sheng Z."/>
            <person name="An Y."/>
            <person name="Searle S."/>
            <person name="Herrero J."/>
            <person name="Groenen M.A."/>
            <person name="Crooijmans R.P."/>
            <person name="Faraut T."/>
            <person name="Cai Q."/>
            <person name="Webster R.G."/>
            <person name="Aldridge J.R."/>
            <person name="Warren W.C."/>
            <person name="Bartschat S."/>
            <person name="Kehr S."/>
            <person name="Marz M."/>
            <person name="Stadler P.F."/>
            <person name="Smith J."/>
            <person name="Kraus R.H."/>
            <person name="Zhao Y."/>
            <person name="Ren L."/>
            <person name="Fei J."/>
            <person name="Morisson M."/>
            <person name="Kaiser P."/>
            <person name="Griffin D.K."/>
            <person name="Rao M."/>
            <person name="Pitel F."/>
            <person name="Wang J."/>
            <person name="Li N."/>
        </authorList>
    </citation>
    <scope>NUCLEOTIDE SEQUENCE [LARGE SCALE GENOMIC DNA]</scope>
</reference>
<dbReference type="AlphaFoldDB" id="R0L0H1"/>
<evidence type="ECO:0000313" key="3">
    <source>
        <dbReference type="Proteomes" id="UP000296049"/>
    </source>
</evidence>
<dbReference type="Proteomes" id="UP000296049">
    <property type="component" value="Unassembled WGS sequence"/>
</dbReference>
<organism evidence="2 3">
    <name type="scientific">Anas platyrhynchos</name>
    <name type="common">Mallard</name>
    <name type="synonym">Anas boschas</name>
    <dbReference type="NCBI Taxonomy" id="8839"/>
    <lineage>
        <taxon>Eukaryota</taxon>
        <taxon>Metazoa</taxon>
        <taxon>Chordata</taxon>
        <taxon>Craniata</taxon>
        <taxon>Vertebrata</taxon>
        <taxon>Euteleostomi</taxon>
        <taxon>Archelosauria</taxon>
        <taxon>Archosauria</taxon>
        <taxon>Dinosauria</taxon>
        <taxon>Saurischia</taxon>
        <taxon>Theropoda</taxon>
        <taxon>Coelurosauria</taxon>
        <taxon>Aves</taxon>
        <taxon>Neognathae</taxon>
        <taxon>Galloanserae</taxon>
        <taxon>Anseriformes</taxon>
        <taxon>Anatidae</taxon>
        <taxon>Anatinae</taxon>
        <taxon>Anas</taxon>
    </lineage>
</organism>